<dbReference type="EMBL" id="CP032125">
    <property type="protein sequence ID" value="AXX98981.1"/>
    <property type="molecule type" value="Genomic_DNA"/>
</dbReference>
<evidence type="ECO:0008006" key="5">
    <source>
        <dbReference type="Google" id="ProtNLM"/>
    </source>
</evidence>
<dbReference type="InterPro" id="IPR013517">
    <property type="entry name" value="FG-GAP"/>
</dbReference>
<keyword evidence="4" id="KW-1185">Reference proteome</keyword>
<dbReference type="OrthoDB" id="9816120at2"/>
<dbReference type="Proteomes" id="UP000261704">
    <property type="component" value="Chromosome"/>
</dbReference>
<dbReference type="RefSeq" id="WP_118943634.1">
    <property type="nucleotide sequence ID" value="NZ_CP032125.1"/>
</dbReference>
<feature type="chain" id="PRO_5016897189" description="VCBS repeat-containing protein" evidence="2">
    <location>
        <begin position="33"/>
        <end position="283"/>
    </location>
</feature>
<evidence type="ECO:0000313" key="4">
    <source>
        <dbReference type="Proteomes" id="UP000261704"/>
    </source>
</evidence>
<dbReference type="KEGG" id="pamo:BAR1_14215"/>
<sequence length="283" mass="30765">MEQATHINRAGWRRISLLALAITFAGGQAAFAQCDILERGFDEKTEQKIPLSPTIEASLVQLAGQNLVYISENGETVFSGDFGEAGWSGTSETGLSQVIAVDVNGDGIKDLFVGVGQGMVNNYYFGMVSQKDGQWAQNVEVSNPGFTCGEQGFTGWYRSGPRGTDEVWAIGKDGIPYVEISRTVVDDHVFQRVDYDGQGKVVSRSIVPYTEDIRTETARVTAKAAEGGVKVYSPDDPQTEIARLAAGTSLLLLEVDDTYSLVLVEFGPDKNRGWVVLEDISYE</sequence>
<evidence type="ECO:0000256" key="2">
    <source>
        <dbReference type="SAM" id="SignalP"/>
    </source>
</evidence>
<dbReference type="SUPFAM" id="SSF69318">
    <property type="entry name" value="Integrin alpha N-terminal domain"/>
    <property type="match status" value="1"/>
</dbReference>
<keyword evidence="1 2" id="KW-0732">Signal</keyword>
<reference evidence="3 4" key="1">
    <citation type="submission" date="2018-09" db="EMBL/GenBank/DDBJ databases">
        <title>Profundibacter amoris BAR1 gen. nov., sp. nov., a new member of the Roseobacter clade isolated at Lokis Castle Vent Field on the Arctic Mid-Oceanic Ridge.</title>
        <authorList>
            <person name="Le Moine Bauer S."/>
            <person name="Sjoeberg A.G."/>
            <person name="L'Haridon S."/>
            <person name="Stokke R."/>
            <person name="Roalkvam I."/>
            <person name="Steen I.H."/>
            <person name="Dahle H."/>
        </authorList>
    </citation>
    <scope>NUCLEOTIDE SEQUENCE [LARGE SCALE GENOMIC DNA]</scope>
    <source>
        <strain evidence="3 4">BAR1</strain>
    </source>
</reference>
<dbReference type="Pfam" id="PF01839">
    <property type="entry name" value="FG-GAP"/>
    <property type="match status" value="1"/>
</dbReference>
<evidence type="ECO:0000256" key="1">
    <source>
        <dbReference type="ARBA" id="ARBA00022729"/>
    </source>
</evidence>
<organism evidence="3 4">
    <name type="scientific">Profundibacter amoris</name>
    <dbReference type="NCBI Taxonomy" id="2171755"/>
    <lineage>
        <taxon>Bacteria</taxon>
        <taxon>Pseudomonadati</taxon>
        <taxon>Pseudomonadota</taxon>
        <taxon>Alphaproteobacteria</taxon>
        <taxon>Rhodobacterales</taxon>
        <taxon>Paracoccaceae</taxon>
        <taxon>Profundibacter</taxon>
    </lineage>
</organism>
<name>A0A347UJF3_9RHOB</name>
<protein>
    <recommendedName>
        <fullName evidence="5">VCBS repeat-containing protein</fullName>
    </recommendedName>
</protein>
<feature type="signal peptide" evidence="2">
    <location>
        <begin position="1"/>
        <end position="32"/>
    </location>
</feature>
<evidence type="ECO:0000313" key="3">
    <source>
        <dbReference type="EMBL" id="AXX98981.1"/>
    </source>
</evidence>
<accession>A0A347UJF3</accession>
<proteinExistence type="predicted"/>
<dbReference type="AlphaFoldDB" id="A0A347UJF3"/>
<dbReference type="InterPro" id="IPR028994">
    <property type="entry name" value="Integrin_alpha_N"/>
</dbReference>
<gene>
    <name evidence="3" type="ORF">BAR1_14215</name>
</gene>